<evidence type="ECO:0000256" key="2">
    <source>
        <dbReference type="SAM" id="MobiDB-lite"/>
    </source>
</evidence>
<keyword evidence="6" id="KW-1185">Reference proteome</keyword>
<sequence>MSFVMGSEELSGTSLSGISNSASLALHHTSNNMKSTKTQRGGISESSTTSDNTTDFIEIVKKHQIVYNTHHPDYKNVEVKLKVWSQIAEEIGLSVDASKRKWKNLRDSYTKYLRSFRVGTKTSKKYQFWAHAEHMDFLKPYQGPGRSNSNATITKDEDDTECDLGYQVLSKATANTADEEELKQNSTSNIVLKNAPINTATIANMLPNYTANNTKTSTIGLTIPSANAVTASTGTSSTISGTIMLPVPSLPTVQLPPSLTAKPILASIPTSTNNITSTATNSSSSASLANTSHSYSTPASMTATSLPSQVFALPQLSAKGPIPMPSSNTASSVGCLIIEPQLFASADTFKKEFNNTSSSVYSSSSTAQITPSGLQIYPNVSNNSQTMANRLTSPLITKIRRVQPSPQSSAINLSFSTAPSASATSATSALSSYPTNGYSSLTNSFMPSLGGATTITATTATNGLGSGSTAAGPPPIKKLKSAEVDISAILQANRDLDANTLFFLSLARSVRSMPTKFQSLAKMRCMRIVSDIEMELDSVSNEANGESNNLNNKYCTNNTDAPPTAGVINNVNETPLSEHFVYVMSPSRVESMIDLSSDDENPGNSGN</sequence>
<evidence type="ECO:0000256" key="1">
    <source>
        <dbReference type="PROSITE-ProRule" id="PRU00371"/>
    </source>
</evidence>
<dbReference type="GO" id="GO:0005667">
    <property type="term" value="C:transcription regulator complex"/>
    <property type="evidence" value="ECO:0007669"/>
    <property type="project" value="TreeGrafter"/>
</dbReference>
<comment type="subcellular location">
    <subcellularLocation>
        <location evidence="1">Nucleus</location>
    </subcellularLocation>
</comment>
<dbReference type="PROSITE" id="PS51029">
    <property type="entry name" value="MADF"/>
    <property type="match status" value="1"/>
</dbReference>
<proteinExistence type="predicted"/>
<dbReference type="GO" id="GO:0003677">
    <property type="term" value="F:DNA binding"/>
    <property type="evidence" value="ECO:0007669"/>
    <property type="project" value="InterPro"/>
</dbReference>
<evidence type="ECO:0008006" key="7">
    <source>
        <dbReference type="Google" id="ProtNLM"/>
    </source>
</evidence>
<feature type="domain" description="BESS" evidence="4">
    <location>
        <begin position="496"/>
        <end position="535"/>
    </location>
</feature>
<dbReference type="PANTHER" id="PTHR12243:SF60">
    <property type="entry name" value="SI:CH211-15D5.12-RELATED"/>
    <property type="match status" value="1"/>
</dbReference>
<protein>
    <recommendedName>
        <fullName evidence="7">MADF domain-containing protein</fullName>
    </recommendedName>
</protein>
<feature type="domain" description="MADF" evidence="3">
    <location>
        <begin position="55"/>
        <end position="143"/>
    </location>
</feature>
<dbReference type="InterPro" id="IPR006578">
    <property type="entry name" value="MADF-dom"/>
</dbReference>
<reference evidence="5 6" key="1">
    <citation type="journal article" date="2015" name="Nat. Commun.">
        <title>Lucilia cuprina genome unlocks parasitic fly biology to underpin future interventions.</title>
        <authorList>
            <person name="Anstead C.A."/>
            <person name="Korhonen P.K."/>
            <person name="Young N.D."/>
            <person name="Hall R.S."/>
            <person name="Jex A.R."/>
            <person name="Murali S.C."/>
            <person name="Hughes D.S."/>
            <person name="Lee S.F."/>
            <person name="Perry T."/>
            <person name="Stroehlein A.J."/>
            <person name="Ansell B.R."/>
            <person name="Breugelmans B."/>
            <person name="Hofmann A."/>
            <person name="Qu J."/>
            <person name="Dugan S."/>
            <person name="Lee S.L."/>
            <person name="Chao H."/>
            <person name="Dinh H."/>
            <person name="Han Y."/>
            <person name="Doddapaneni H.V."/>
            <person name="Worley K.C."/>
            <person name="Muzny D.M."/>
            <person name="Ioannidis P."/>
            <person name="Waterhouse R.M."/>
            <person name="Zdobnov E.M."/>
            <person name="James P.J."/>
            <person name="Bagnall N.H."/>
            <person name="Kotze A.C."/>
            <person name="Gibbs R.A."/>
            <person name="Richards S."/>
            <person name="Batterham P."/>
            <person name="Gasser R.B."/>
        </authorList>
    </citation>
    <scope>NUCLEOTIDE SEQUENCE [LARGE SCALE GENOMIC DNA]</scope>
    <source>
        <strain evidence="5 6">LS</strain>
        <tissue evidence="5">Full body</tissue>
    </source>
</reference>
<dbReference type="Pfam" id="PF10545">
    <property type="entry name" value="MADF_DNA_bdg"/>
    <property type="match status" value="1"/>
</dbReference>
<name>A0A0L0BPD1_LUCCU</name>
<feature type="compositionally biased region" description="Polar residues" evidence="2">
    <location>
        <begin position="30"/>
        <end position="41"/>
    </location>
</feature>
<dbReference type="OrthoDB" id="6081971at2759"/>
<dbReference type="InterPro" id="IPR004210">
    <property type="entry name" value="BESS_motif"/>
</dbReference>
<organism evidence="5 6">
    <name type="scientific">Lucilia cuprina</name>
    <name type="common">Green bottle fly</name>
    <name type="synonym">Australian sheep blowfly</name>
    <dbReference type="NCBI Taxonomy" id="7375"/>
    <lineage>
        <taxon>Eukaryota</taxon>
        <taxon>Metazoa</taxon>
        <taxon>Ecdysozoa</taxon>
        <taxon>Arthropoda</taxon>
        <taxon>Hexapoda</taxon>
        <taxon>Insecta</taxon>
        <taxon>Pterygota</taxon>
        <taxon>Neoptera</taxon>
        <taxon>Endopterygota</taxon>
        <taxon>Diptera</taxon>
        <taxon>Brachycera</taxon>
        <taxon>Muscomorpha</taxon>
        <taxon>Oestroidea</taxon>
        <taxon>Calliphoridae</taxon>
        <taxon>Luciliinae</taxon>
        <taxon>Lucilia</taxon>
    </lineage>
</organism>
<comment type="caution">
    <text evidence="5">The sequence shown here is derived from an EMBL/GenBank/DDBJ whole genome shotgun (WGS) entry which is preliminary data.</text>
</comment>
<evidence type="ECO:0000259" key="4">
    <source>
        <dbReference type="PROSITE" id="PS51031"/>
    </source>
</evidence>
<dbReference type="PANTHER" id="PTHR12243">
    <property type="entry name" value="MADF DOMAIN TRANSCRIPTION FACTOR"/>
    <property type="match status" value="1"/>
</dbReference>
<keyword evidence="1" id="KW-0539">Nucleus</keyword>
<dbReference type="OMA" id="ANSNVGC"/>
<dbReference type="Proteomes" id="UP000037069">
    <property type="component" value="Unassembled WGS sequence"/>
</dbReference>
<dbReference type="SMART" id="SM00595">
    <property type="entry name" value="MADF"/>
    <property type="match status" value="1"/>
</dbReference>
<accession>A0A0L0BPD1</accession>
<evidence type="ECO:0000259" key="3">
    <source>
        <dbReference type="PROSITE" id="PS51029"/>
    </source>
</evidence>
<dbReference type="PROSITE" id="PS51031">
    <property type="entry name" value="BESS"/>
    <property type="match status" value="1"/>
</dbReference>
<dbReference type="AlphaFoldDB" id="A0A0L0BPD1"/>
<dbReference type="EMBL" id="JRES01001578">
    <property type="protein sequence ID" value="KNC21843.1"/>
    <property type="molecule type" value="Genomic_DNA"/>
</dbReference>
<gene>
    <name evidence="5" type="ORF">FF38_03200</name>
</gene>
<dbReference type="GO" id="GO:0006357">
    <property type="term" value="P:regulation of transcription by RNA polymerase II"/>
    <property type="evidence" value="ECO:0007669"/>
    <property type="project" value="TreeGrafter"/>
</dbReference>
<dbReference type="GO" id="GO:0005634">
    <property type="term" value="C:nucleus"/>
    <property type="evidence" value="ECO:0007669"/>
    <property type="project" value="UniProtKB-SubCell"/>
</dbReference>
<evidence type="ECO:0000313" key="5">
    <source>
        <dbReference type="EMBL" id="KNC21843.1"/>
    </source>
</evidence>
<dbReference type="InterPro" id="IPR039353">
    <property type="entry name" value="TF_Adf1"/>
</dbReference>
<evidence type="ECO:0000313" key="6">
    <source>
        <dbReference type="Proteomes" id="UP000037069"/>
    </source>
</evidence>
<feature type="region of interest" description="Disordered" evidence="2">
    <location>
        <begin position="30"/>
        <end position="50"/>
    </location>
</feature>